<keyword evidence="7 12" id="KW-0378">Hydrolase</keyword>
<dbReference type="SUPFAM" id="SSF51011">
    <property type="entry name" value="Glycosyl hydrolase domain"/>
    <property type="match status" value="1"/>
</dbReference>
<dbReference type="Proteomes" id="UP000470926">
    <property type="component" value="Unassembled WGS sequence"/>
</dbReference>
<feature type="domain" description="Glycosyl hydrolase family 13 catalytic" evidence="14">
    <location>
        <begin position="95"/>
        <end position="450"/>
    </location>
</feature>
<proteinExistence type="inferred from homology"/>
<dbReference type="SMART" id="SM00632">
    <property type="entry name" value="Aamy_C"/>
    <property type="match status" value="1"/>
</dbReference>
<dbReference type="Pfam" id="PF02806">
    <property type="entry name" value="Alpha-amylase_C"/>
    <property type="match status" value="1"/>
</dbReference>
<dbReference type="EMBL" id="CYYI01000006">
    <property type="protein sequence ID" value="CUN91400.1"/>
    <property type="molecule type" value="Genomic_DNA"/>
</dbReference>
<dbReference type="PRINTS" id="PR00110">
    <property type="entry name" value="ALPHAAMYLASE"/>
</dbReference>
<dbReference type="Gene3D" id="2.60.40.1180">
    <property type="entry name" value="Golgi alpha-mannosidase II"/>
    <property type="match status" value="1"/>
</dbReference>
<evidence type="ECO:0000259" key="14">
    <source>
        <dbReference type="SMART" id="SM00642"/>
    </source>
</evidence>
<comment type="catalytic activity">
    <reaction evidence="1 12">
        <text>Endohydrolysis of (1-&gt;4)-alpha-D-glucosidic linkages in polysaccharides containing three or more (1-&gt;4)-alpha-linked D-glucose units.</text>
        <dbReference type="EC" id="3.2.1.1"/>
    </reaction>
</comment>
<evidence type="ECO:0000256" key="7">
    <source>
        <dbReference type="ARBA" id="ARBA00022801"/>
    </source>
</evidence>
<dbReference type="AlphaFoldDB" id="A0A174AV66"/>
<dbReference type="CDD" id="cd11317">
    <property type="entry name" value="AmyAc_bac_euk_AmyA"/>
    <property type="match status" value="1"/>
</dbReference>
<gene>
    <name evidence="15" type="primary">amyA4</name>
    <name evidence="15" type="ORF">ERS852382_01656</name>
    <name evidence="16" type="ORF">GA542_07510</name>
</gene>
<evidence type="ECO:0000256" key="10">
    <source>
        <dbReference type="ARBA" id="ARBA00023295"/>
    </source>
</evidence>
<sequence length="545" mass="59525">MPVFKASGFFVPMRTTHIPVSPDWYTVILQTYANREHGEVTKRSMTMGAIARRITRVITAVVCVAVSVGVSVATLHVPTREGGGERFNPARYRSDVIVTMFQANWKSVARECGEVLGPEGVGYVQVSPPQESIQGTQWWTSYQPVSYKLDSKEGTEAEFKNMVRQCKAAGVGVIADTVINHTTGVDKTQGTGTAGSPYDNKGDFPEAGYTPSDFHAPCSIWTYRDAESVWNCQVSGLQDLDTSSPHVRDVLSDYFVKLLDYGVAGFRVDAVKHMPPEDVLAIKKLVAKKSGRSMNDIWWTQEVIGDNAEAAEIQPRNYLKTGQVNEFQYAYRLKSLFSNSLAGGSLSIKDIPQNITDSGKASVFVTNWDTERNNMTLTYKDGDAYRLANAFMLAYPYGAPNVFSGYEFHDTDSGASGATATSVPDIDCSKDSGWSCTERWPDVHGMVGWHNVAGDAPLSDWQDDGDNMIAFGRGGRAFIAINNSVRTRTVTYHTALPAGEYCDVYASADCSGSVHVRFDGDATLTVPAGSAVAFHIAATPYTVRQ</sequence>
<evidence type="ECO:0000256" key="9">
    <source>
        <dbReference type="ARBA" id="ARBA00023277"/>
    </source>
</evidence>
<dbReference type="GO" id="GO:0004556">
    <property type="term" value="F:alpha-amylase activity"/>
    <property type="evidence" value="ECO:0007669"/>
    <property type="project" value="UniProtKB-UniRule"/>
</dbReference>
<reference evidence="16 18" key="2">
    <citation type="journal article" date="2019" name="Nat. Med.">
        <title>A library of human gut bacterial isolates paired with longitudinal multiomics data enables mechanistic microbiome research.</title>
        <authorList>
            <person name="Poyet M."/>
            <person name="Groussin M."/>
            <person name="Gibbons S.M."/>
            <person name="Avila-Pacheco J."/>
            <person name="Jiang X."/>
            <person name="Kearney S.M."/>
            <person name="Perrotta A.R."/>
            <person name="Berdy B."/>
            <person name="Zhao S."/>
            <person name="Lieberman T.D."/>
            <person name="Swanson P.K."/>
            <person name="Smith M."/>
            <person name="Roesemann S."/>
            <person name="Alexander J.E."/>
            <person name="Rich S.A."/>
            <person name="Livny J."/>
            <person name="Vlamakis H."/>
            <person name="Clish C."/>
            <person name="Bullock K."/>
            <person name="Deik A."/>
            <person name="Scott J."/>
            <person name="Pierce K.A."/>
            <person name="Xavier R.J."/>
            <person name="Alm E.J."/>
        </authorList>
    </citation>
    <scope>NUCLEOTIDE SEQUENCE [LARGE SCALE GENOMIC DNA]</scope>
    <source>
        <strain evidence="16 18">BIOML-A26</strain>
    </source>
</reference>
<evidence type="ECO:0000256" key="4">
    <source>
        <dbReference type="ARBA" id="ARBA00012595"/>
    </source>
</evidence>
<dbReference type="PANTHER" id="PTHR43447">
    <property type="entry name" value="ALPHA-AMYLASE"/>
    <property type="match status" value="1"/>
</dbReference>
<dbReference type="InterPro" id="IPR013780">
    <property type="entry name" value="Glyco_hydro_b"/>
</dbReference>
<dbReference type="SMART" id="SM00642">
    <property type="entry name" value="Aamy"/>
    <property type="match status" value="1"/>
</dbReference>
<dbReference type="EMBL" id="WDFR01000003">
    <property type="protein sequence ID" value="KAB6029530.1"/>
    <property type="molecule type" value="Genomic_DNA"/>
</dbReference>
<keyword evidence="6" id="KW-0479">Metal-binding</keyword>
<dbReference type="InterPro" id="IPR031319">
    <property type="entry name" value="A-amylase_C"/>
</dbReference>
<dbReference type="Pfam" id="PF00128">
    <property type="entry name" value="Alpha-amylase"/>
    <property type="match status" value="1"/>
</dbReference>
<dbReference type="SUPFAM" id="SSF51445">
    <property type="entry name" value="(Trans)glycosidases"/>
    <property type="match status" value="1"/>
</dbReference>
<evidence type="ECO:0000313" key="18">
    <source>
        <dbReference type="Proteomes" id="UP000470926"/>
    </source>
</evidence>
<dbReference type="InterPro" id="IPR006047">
    <property type="entry name" value="GH13_cat_dom"/>
</dbReference>
<keyword evidence="10 12" id="KW-0326">Glycosidase</keyword>
<evidence type="ECO:0000256" key="8">
    <source>
        <dbReference type="ARBA" id="ARBA00022837"/>
    </source>
</evidence>
<evidence type="ECO:0000313" key="15">
    <source>
        <dbReference type="EMBL" id="CUN91400.1"/>
    </source>
</evidence>
<evidence type="ECO:0000313" key="16">
    <source>
        <dbReference type="EMBL" id="KAB6029530.1"/>
    </source>
</evidence>
<evidence type="ECO:0000256" key="6">
    <source>
        <dbReference type="ARBA" id="ARBA00022723"/>
    </source>
</evidence>
<dbReference type="Proteomes" id="UP000095647">
    <property type="component" value="Unassembled WGS sequence"/>
</dbReference>
<name>A0A174AV66_BIFAD</name>
<evidence type="ECO:0000313" key="17">
    <source>
        <dbReference type="Proteomes" id="UP000095647"/>
    </source>
</evidence>
<evidence type="ECO:0000256" key="2">
    <source>
        <dbReference type="ARBA" id="ARBA00001913"/>
    </source>
</evidence>
<protein>
    <recommendedName>
        <fullName evidence="5 12">Alpha-amylase</fullName>
        <ecNumber evidence="4 12">3.2.1.1</ecNumber>
    </recommendedName>
</protein>
<organism evidence="15 17">
    <name type="scientific">Bifidobacterium adolescentis</name>
    <dbReference type="NCBI Taxonomy" id="1680"/>
    <lineage>
        <taxon>Bacteria</taxon>
        <taxon>Bacillati</taxon>
        <taxon>Actinomycetota</taxon>
        <taxon>Actinomycetes</taxon>
        <taxon>Bifidobacteriales</taxon>
        <taxon>Bifidobacteriaceae</taxon>
        <taxon>Bifidobacterium</taxon>
    </lineage>
</organism>
<dbReference type="EC" id="3.2.1.1" evidence="4 12"/>
<comment type="similarity">
    <text evidence="3 11">Belongs to the glycosyl hydrolase 13 family.</text>
</comment>
<keyword evidence="9 12" id="KW-0119">Carbohydrate metabolism</keyword>
<reference evidence="15 17" key="1">
    <citation type="submission" date="2015-09" db="EMBL/GenBank/DDBJ databases">
        <authorList>
            <consortium name="Pathogen Informatics"/>
        </authorList>
    </citation>
    <scope>NUCLEOTIDE SEQUENCE [LARGE SCALE GENOMIC DNA]</scope>
    <source>
        <strain evidence="15 17">2789STDY5608824</strain>
    </source>
</reference>
<feature type="domain" description="Alpha-amylase C-terminal" evidence="13">
    <location>
        <begin position="459"/>
        <end position="539"/>
    </location>
</feature>
<comment type="cofactor">
    <cofactor evidence="2">
        <name>Ca(2+)</name>
        <dbReference type="ChEBI" id="CHEBI:29108"/>
    </cofactor>
</comment>
<evidence type="ECO:0000256" key="11">
    <source>
        <dbReference type="RuleBase" id="RU003615"/>
    </source>
</evidence>
<evidence type="ECO:0000256" key="12">
    <source>
        <dbReference type="RuleBase" id="RU361134"/>
    </source>
</evidence>
<evidence type="ECO:0000256" key="5">
    <source>
        <dbReference type="ARBA" id="ARBA00017303"/>
    </source>
</evidence>
<dbReference type="Gene3D" id="3.20.20.80">
    <property type="entry name" value="Glycosidases"/>
    <property type="match status" value="1"/>
</dbReference>
<evidence type="ECO:0000259" key="13">
    <source>
        <dbReference type="SMART" id="SM00632"/>
    </source>
</evidence>
<dbReference type="GO" id="GO:0046872">
    <property type="term" value="F:metal ion binding"/>
    <property type="evidence" value="ECO:0007669"/>
    <property type="project" value="UniProtKB-KW"/>
</dbReference>
<dbReference type="InterPro" id="IPR006048">
    <property type="entry name" value="A-amylase/branching_C"/>
</dbReference>
<evidence type="ECO:0000256" key="3">
    <source>
        <dbReference type="ARBA" id="ARBA00008061"/>
    </source>
</evidence>
<dbReference type="InterPro" id="IPR006046">
    <property type="entry name" value="Alpha_amylase"/>
</dbReference>
<dbReference type="GO" id="GO:0005975">
    <property type="term" value="P:carbohydrate metabolic process"/>
    <property type="evidence" value="ECO:0007669"/>
    <property type="project" value="InterPro"/>
</dbReference>
<evidence type="ECO:0000256" key="1">
    <source>
        <dbReference type="ARBA" id="ARBA00000548"/>
    </source>
</evidence>
<accession>A0A174AV66</accession>
<dbReference type="InterPro" id="IPR017853">
    <property type="entry name" value="GH"/>
</dbReference>
<keyword evidence="8" id="KW-0106">Calcium</keyword>